<dbReference type="PANTHER" id="PTHR46648">
    <property type="entry name" value="HIT FAMILY PROTEIN 1"/>
    <property type="match status" value="1"/>
</dbReference>
<dbReference type="Gene3D" id="3.30.428.10">
    <property type="entry name" value="HIT-like"/>
    <property type="match status" value="1"/>
</dbReference>
<dbReference type="Proteomes" id="UP001056766">
    <property type="component" value="Unassembled WGS sequence"/>
</dbReference>
<dbReference type="PROSITE" id="PS00892">
    <property type="entry name" value="HIT_1"/>
    <property type="match status" value="1"/>
</dbReference>
<dbReference type="InterPro" id="IPR039384">
    <property type="entry name" value="HINT"/>
</dbReference>
<sequence length="136" mass="14660">MDCLFCNIIKGEIPSHKIYEDEETYAFLDINPCSRGHTVVIPKKHYDSFTDMPTEDAGSLFATVKMLTGMIEDAMSADGSNVGLNNKAAAGQLVPHVHVHIIPRMDGDNGGSMHSIVAVSGAGNDLEELAESLRVD</sequence>
<feature type="domain" description="HIT" evidence="4">
    <location>
        <begin position="4"/>
        <end position="111"/>
    </location>
</feature>
<feature type="short sequence motif" description="Histidine triad motif" evidence="2 3">
    <location>
        <begin position="96"/>
        <end position="100"/>
    </location>
</feature>
<proteinExistence type="predicted"/>
<evidence type="ECO:0000313" key="6">
    <source>
        <dbReference type="Proteomes" id="UP001056766"/>
    </source>
</evidence>
<reference evidence="5" key="1">
    <citation type="journal article" date="2021" name="mSystems">
        <title>Bacteria and Archaea Synergistically Convert Glycine Betaine to Biogenic Methane in the Formosa Cold Seep of the South China Sea.</title>
        <authorList>
            <person name="Li L."/>
            <person name="Zhang W."/>
            <person name="Zhang S."/>
            <person name="Song L."/>
            <person name="Sun Q."/>
            <person name="Zhang H."/>
            <person name="Xiang H."/>
            <person name="Dong X."/>
        </authorList>
    </citation>
    <scope>NUCLEOTIDE SEQUENCE</scope>
    <source>
        <strain evidence="5">LLY</strain>
    </source>
</reference>
<dbReference type="RefSeq" id="WP_250868168.1">
    <property type="nucleotide sequence ID" value="NZ_JAGSOI010000025.1"/>
</dbReference>
<comment type="caution">
    <text evidence="5">The sequence shown here is derived from an EMBL/GenBank/DDBJ whole genome shotgun (WGS) entry which is preliminary data.</text>
</comment>
<dbReference type="AlphaFoldDB" id="A0A9E5DAK9"/>
<evidence type="ECO:0000256" key="3">
    <source>
        <dbReference type="PROSITE-ProRule" id="PRU00464"/>
    </source>
</evidence>
<gene>
    <name evidence="5" type="ORF">KDK67_07370</name>
</gene>
<dbReference type="InterPro" id="IPR001310">
    <property type="entry name" value="Histidine_triad_HIT"/>
</dbReference>
<dbReference type="CDD" id="cd01277">
    <property type="entry name" value="HINT_subgroup"/>
    <property type="match status" value="1"/>
</dbReference>
<dbReference type="InterPro" id="IPR036265">
    <property type="entry name" value="HIT-like_sf"/>
</dbReference>
<dbReference type="Pfam" id="PF01230">
    <property type="entry name" value="HIT"/>
    <property type="match status" value="1"/>
</dbReference>
<protein>
    <submittedName>
        <fullName evidence="5">HIT family protein</fullName>
    </submittedName>
</protein>
<dbReference type="GO" id="GO:0009117">
    <property type="term" value="P:nucleotide metabolic process"/>
    <property type="evidence" value="ECO:0007669"/>
    <property type="project" value="TreeGrafter"/>
</dbReference>
<dbReference type="InterPro" id="IPR019808">
    <property type="entry name" value="Histidine_triad_CS"/>
</dbReference>
<organism evidence="5 6">
    <name type="scientific">Methanococcoides seepicolus</name>
    <dbReference type="NCBI Taxonomy" id="2828780"/>
    <lineage>
        <taxon>Archaea</taxon>
        <taxon>Methanobacteriati</taxon>
        <taxon>Methanobacteriota</taxon>
        <taxon>Stenosarchaea group</taxon>
        <taxon>Methanomicrobia</taxon>
        <taxon>Methanosarcinales</taxon>
        <taxon>Methanosarcinaceae</taxon>
        <taxon>Methanococcoides</taxon>
    </lineage>
</organism>
<evidence type="ECO:0000313" key="5">
    <source>
        <dbReference type="EMBL" id="MCM1986815.1"/>
    </source>
</evidence>
<dbReference type="SUPFAM" id="SSF54197">
    <property type="entry name" value="HIT-like"/>
    <property type="match status" value="1"/>
</dbReference>
<accession>A0A9E5DAK9</accession>
<dbReference type="PROSITE" id="PS51084">
    <property type="entry name" value="HIT_2"/>
    <property type="match status" value="1"/>
</dbReference>
<dbReference type="GO" id="GO:0003824">
    <property type="term" value="F:catalytic activity"/>
    <property type="evidence" value="ECO:0007669"/>
    <property type="project" value="InterPro"/>
</dbReference>
<evidence type="ECO:0000259" key="4">
    <source>
        <dbReference type="PROSITE" id="PS51084"/>
    </source>
</evidence>
<name>A0A9E5DAK9_9EURY</name>
<reference evidence="5" key="2">
    <citation type="submission" date="2021-04" db="EMBL/GenBank/DDBJ databases">
        <authorList>
            <person name="Dong X."/>
        </authorList>
    </citation>
    <scope>NUCLEOTIDE SEQUENCE</scope>
    <source>
        <strain evidence="5">LLY</strain>
    </source>
</reference>
<dbReference type="InterPro" id="IPR011146">
    <property type="entry name" value="HIT-like"/>
</dbReference>
<feature type="active site" description="Tele-AMP-histidine intermediate" evidence="1">
    <location>
        <position position="98"/>
    </location>
</feature>
<evidence type="ECO:0000256" key="2">
    <source>
        <dbReference type="PIRSR" id="PIRSR601310-3"/>
    </source>
</evidence>
<keyword evidence="6" id="KW-1185">Reference proteome</keyword>
<dbReference type="EMBL" id="JAGSOI010000025">
    <property type="protein sequence ID" value="MCM1986815.1"/>
    <property type="molecule type" value="Genomic_DNA"/>
</dbReference>
<evidence type="ECO:0000256" key="1">
    <source>
        <dbReference type="PIRSR" id="PIRSR601310-1"/>
    </source>
</evidence>
<dbReference type="PANTHER" id="PTHR46648:SF1">
    <property type="entry name" value="ADENOSINE 5'-MONOPHOSPHORAMIDASE HNT1"/>
    <property type="match status" value="1"/>
</dbReference>
<dbReference type="PRINTS" id="PR00332">
    <property type="entry name" value="HISTRIAD"/>
</dbReference>